<accession>A0A6C0IYC5</accession>
<evidence type="ECO:0000313" key="1">
    <source>
        <dbReference type="EMBL" id="QHT96493.1"/>
    </source>
</evidence>
<protein>
    <submittedName>
        <fullName evidence="1">Uncharacterized protein</fullName>
    </submittedName>
</protein>
<reference evidence="1" key="1">
    <citation type="journal article" date="2020" name="Nature">
        <title>Giant virus diversity and host interactions through global metagenomics.</title>
        <authorList>
            <person name="Schulz F."/>
            <person name="Roux S."/>
            <person name="Paez-Espino D."/>
            <person name="Jungbluth S."/>
            <person name="Walsh D.A."/>
            <person name="Denef V.J."/>
            <person name="McMahon K.D."/>
            <person name="Konstantinidis K.T."/>
            <person name="Eloe-Fadrosh E.A."/>
            <person name="Kyrpides N.C."/>
            <person name="Woyke T."/>
        </authorList>
    </citation>
    <scope>NUCLEOTIDE SEQUENCE</scope>
    <source>
        <strain evidence="1">GVMAG-M-3300024302-11</strain>
    </source>
</reference>
<name>A0A6C0IYC5_9ZZZZ</name>
<dbReference type="AlphaFoldDB" id="A0A6C0IYC5"/>
<sequence length="105" mass="12161">MIIIKLKLDIHILENKNIALYKLVNILSHENHAIEGTCGLYDILDISSPINTELLDEIKMPQPIIIDNMNEIRIESANMYLPIVDIQSNKNITIHVPRDRRIYTE</sequence>
<proteinExistence type="predicted"/>
<organism evidence="1">
    <name type="scientific">viral metagenome</name>
    <dbReference type="NCBI Taxonomy" id="1070528"/>
    <lineage>
        <taxon>unclassified sequences</taxon>
        <taxon>metagenomes</taxon>
        <taxon>organismal metagenomes</taxon>
    </lineage>
</organism>
<dbReference type="EMBL" id="MN740258">
    <property type="protein sequence ID" value="QHT96493.1"/>
    <property type="molecule type" value="Genomic_DNA"/>
</dbReference>